<feature type="region of interest" description="Disordered" evidence="1">
    <location>
        <begin position="124"/>
        <end position="150"/>
    </location>
</feature>
<dbReference type="SUPFAM" id="SSF53474">
    <property type="entry name" value="alpha/beta-Hydrolases"/>
    <property type="match status" value="1"/>
</dbReference>
<comment type="caution">
    <text evidence="3">The sequence shown here is derived from an EMBL/GenBank/DDBJ whole genome shotgun (WGS) entry which is preliminary data.</text>
</comment>
<sequence>MSNTFKSHRKTPARFSRALKLGRAAVLSVALGLPAALVSTHAAAEPVKPDQAVRNVVLVHGAFVDASIWNEVITILTADGYNVAAVQLPLTSLADDVHATREVLSHMNGPTLLAGYSWGRRAGQRSGCRPKGARHGVFRGHHAGRGPVAA</sequence>
<name>A0ABS8K3V8_9BURK</name>
<evidence type="ECO:0000256" key="1">
    <source>
        <dbReference type="SAM" id="MobiDB-lite"/>
    </source>
</evidence>
<keyword evidence="4" id="KW-1185">Reference proteome</keyword>
<evidence type="ECO:0000313" key="3">
    <source>
        <dbReference type="EMBL" id="MCC8396836.1"/>
    </source>
</evidence>
<dbReference type="InterPro" id="IPR052897">
    <property type="entry name" value="Sec-Metab_Biosynth_Hydrolase"/>
</dbReference>
<dbReference type="EMBL" id="JAJITD010000021">
    <property type="protein sequence ID" value="MCC8396836.1"/>
    <property type="molecule type" value="Genomic_DNA"/>
</dbReference>
<gene>
    <name evidence="3" type="ORF">LJ656_30060</name>
</gene>
<feature type="compositionally biased region" description="Basic residues" evidence="1">
    <location>
        <begin position="131"/>
        <end position="144"/>
    </location>
</feature>
<organism evidence="3 4">
    <name type="scientific">Paraburkholderia sejongensis</name>
    <dbReference type="NCBI Taxonomy" id="2886946"/>
    <lineage>
        <taxon>Bacteria</taxon>
        <taxon>Pseudomonadati</taxon>
        <taxon>Pseudomonadota</taxon>
        <taxon>Betaproteobacteria</taxon>
        <taxon>Burkholderiales</taxon>
        <taxon>Burkholderiaceae</taxon>
        <taxon>Paraburkholderia</taxon>
    </lineage>
</organism>
<dbReference type="InterPro" id="IPR029058">
    <property type="entry name" value="AB_hydrolase_fold"/>
</dbReference>
<dbReference type="RefSeq" id="WP_230513114.1">
    <property type="nucleotide sequence ID" value="NZ_JAJITD010000021.1"/>
</dbReference>
<reference evidence="3 4" key="1">
    <citation type="submission" date="2021-11" db="EMBL/GenBank/DDBJ databases">
        <authorList>
            <person name="Oh E.-T."/>
            <person name="Kim S.-B."/>
        </authorList>
    </citation>
    <scope>NUCLEOTIDE SEQUENCE [LARGE SCALE GENOMIC DNA]</scope>
    <source>
        <strain evidence="3 4">MMS20-SJTR3</strain>
    </source>
</reference>
<feature type="chain" id="PRO_5045602249" description="Alpha/beta hydrolase family protein" evidence="2">
    <location>
        <begin position="45"/>
        <end position="150"/>
    </location>
</feature>
<keyword evidence="2" id="KW-0732">Signal</keyword>
<evidence type="ECO:0008006" key="5">
    <source>
        <dbReference type="Google" id="ProtNLM"/>
    </source>
</evidence>
<dbReference type="Gene3D" id="3.40.50.1820">
    <property type="entry name" value="alpha/beta hydrolase"/>
    <property type="match status" value="1"/>
</dbReference>
<proteinExistence type="predicted"/>
<dbReference type="PANTHER" id="PTHR37017">
    <property type="entry name" value="AB HYDROLASE-1 DOMAIN-CONTAINING PROTEIN-RELATED"/>
    <property type="match status" value="1"/>
</dbReference>
<feature type="signal peptide" evidence="2">
    <location>
        <begin position="1"/>
        <end position="44"/>
    </location>
</feature>
<protein>
    <recommendedName>
        <fullName evidence="5">Alpha/beta hydrolase family protein</fullName>
    </recommendedName>
</protein>
<evidence type="ECO:0000256" key="2">
    <source>
        <dbReference type="SAM" id="SignalP"/>
    </source>
</evidence>
<evidence type="ECO:0000313" key="4">
    <source>
        <dbReference type="Proteomes" id="UP001431019"/>
    </source>
</evidence>
<accession>A0ABS8K3V8</accession>
<dbReference type="PANTHER" id="PTHR37017:SF11">
    <property type="entry name" value="ESTERASE_LIPASE_THIOESTERASE DOMAIN-CONTAINING PROTEIN"/>
    <property type="match status" value="1"/>
</dbReference>
<dbReference type="Proteomes" id="UP001431019">
    <property type="component" value="Unassembled WGS sequence"/>
</dbReference>